<evidence type="ECO:0000313" key="2">
    <source>
        <dbReference type="Proteomes" id="UP000013827"/>
    </source>
</evidence>
<reference evidence="1" key="2">
    <citation type="submission" date="2024-10" db="UniProtKB">
        <authorList>
            <consortium name="EnsemblProtists"/>
        </authorList>
    </citation>
    <scope>IDENTIFICATION</scope>
</reference>
<dbReference type="EnsemblProtists" id="EOD10992">
    <property type="protein sequence ID" value="EOD10992"/>
    <property type="gene ID" value="EMIHUDRAFT_446151"/>
</dbReference>
<dbReference type="HOGENOM" id="CLU_2042469_0_0_1"/>
<dbReference type="KEGG" id="ehx:EMIHUDRAFT_446151"/>
<dbReference type="AlphaFoldDB" id="A0A0D3IIA7"/>
<reference evidence="2" key="1">
    <citation type="journal article" date="2013" name="Nature">
        <title>Pan genome of the phytoplankton Emiliania underpins its global distribution.</title>
        <authorList>
            <person name="Read B.A."/>
            <person name="Kegel J."/>
            <person name="Klute M.J."/>
            <person name="Kuo A."/>
            <person name="Lefebvre S.C."/>
            <person name="Maumus F."/>
            <person name="Mayer C."/>
            <person name="Miller J."/>
            <person name="Monier A."/>
            <person name="Salamov A."/>
            <person name="Young J."/>
            <person name="Aguilar M."/>
            <person name="Claverie J.M."/>
            <person name="Frickenhaus S."/>
            <person name="Gonzalez K."/>
            <person name="Herman E.K."/>
            <person name="Lin Y.C."/>
            <person name="Napier J."/>
            <person name="Ogata H."/>
            <person name="Sarno A.F."/>
            <person name="Shmutz J."/>
            <person name="Schroeder D."/>
            <person name="de Vargas C."/>
            <person name="Verret F."/>
            <person name="von Dassow P."/>
            <person name="Valentin K."/>
            <person name="Van de Peer Y."/>
            <person name="Wheeler G."/>
            <person name="Dacks J.B."/>
            <person name="Delwiche C.F."/>
            <person name="Dyhrman S.T."/>
            <person name="Glockner G."/>
            <person name="John U."/>
            <person name="Richards T."/>
            <person name="Worden A.Z."/>
            <person name="Zhang X."/>
            <person name="Grigoriev I.V."/>
            <person name="Allen A.E."/>
            <person name="Bidle K."/>
            <person name="Borodovsky M."/>
            <person name="Bowler C."/>
            <person name="Brownlee C."/>
            <person name="Cock J.M."/>
            <person name="Elias M."/>
            <person name="Gladyshev V.N."/>
            <person name="Groth M."/>
            <person name="Guda C."/>
            <person name="Hadaegh A."/>
            <person name="Iglesias-Rodriguez M.D."/>
            <person name="Jenkins J."/>
            <person name="Jones B.M."/>
            <person name="Lawson T."/>
            <person name="Leese F."/>
            <person name="Lindquist E."/>
            <person name="Lobanov A."/>
            <person name="Lomsadze A."/>
            <person name="Malik S.B."/>
            <person name="Marsh M.E."/>
            <person name="Mackinder L."/>
            <person name="Mock T."/>
            <person name="Mueller-Roeber B."/>
            <person name="Pagarete A."/>
            <person name="Parker M."/>
            <person name="Probert I."/>
            <person name="Quesneville H."/>
            <person name="Raines C."/>
            <person name="Rensing S.A."/>
            <person name="Riano-Pachon D.M."/>
            <person name="Richier S."/>
            <person name="Rokitta S."/>
            <person name="Shiraiwa Y."/>
            <person name="Soanes D.M."/>
            <person name="van der Giezen M."/>
            <person name="Wahlund T.M."/>
            <person name="Williams B."/>
            <person name="Wilson W."/>
            <person name="Wolfe G."/>
            <person name="Wurch L.L."/>
        </authorList>
    </citation>
    <scope>NUCLEOTIDE SEQUENCE</scope>
</reference>
<protein>
    <submittedName>
        <fullName evidence="1">Uncharacterized protein</fullName>
    </submittedName>
</protein>
<dbReference type="Proteomes" id="UP000013827">
    <property type="component" value="Unassembled WGS sequence"/>
</dbReference>
<evidence type="ECO:0000313" key="1">
    <source>
        <dbReference type="EnsemblProtists" id="EOD10992"/>
    </source>
</evidence>
<sequence>MVHGGWSAEDTAYCAAELPSTLARGGFVLQAGSPGVPYDAHAVVDPSHGLPSALWERRLFFGREPERELSVGGAAEMSIGRAPSGWSCQQTVGLAVSGACHLTIRRERCSDPHGASREPVA</sequence>
<dbReference type="RefSeq" id="XP_005763421.1">
    <property type="nucleotide sequence ID" value="XM_005763364.1"/>
</dbReference>
<dbReference type="PaxDb" id="2903-EOD10992"/>
<name>A0A0D3IIA7_EMIH1</name>
<dbReference type="GeneID" id="17257142"/>
<organism evidence="1 2">
    <name type="scientific">Emiliania huxleyi (strain CCMP1516)</name>
    <dbReference type="NCBI Taxonomy" id="280463"/>
    <lineage>
        <taxon>Eukaryota</taxon>
        <taxon>Haptista</taxon>
        <taxon>Haptophyta</taxon>
        <taxon>Prymnesiophyceae</taxon>
        <taxon>Isochrysidales</taxon>
        <taxon>Noelaerhabdaceae</taxon>
        <taxon>Emiliania</taxon>
    </lineage>
</organism>
<proteinExistence type="predicted"/>
<accession>A0A0D3IIA7</accession>
<keyword evidence="2" id="KW-1185">Reference proteome</keyword>